<dbReference type="CDD" id="cd03505">
    <property type="entry name" value="Delta9-FADS-like"/>
    <property type="match status" value="1"/>
</dbReference>
<evidence type="ECO:0000256" key="10">
    <source>
        <dbReference type="ARBA" id="ARBA00023160"/>
    </source>
</evidence>
<protein>
    <submittedName>
        <fullName evidence="13">Acyl-CoA Delta(11) desaturase</fullName>
    </submittedName>
</protein>
<keyword evidence="3 11" id="KW-0444">Lipid biosynthesis</keyword>
<evidence type="ECO:0000256" key="4">
    <source>
        <dbReference type="ARBA" id="ARBA00022692"/>
    </source>
</evidence>
<sequence>MSSPQEQPGALSEEEKIMAARDSHWPSVLYHIHIHLAAFYGLFLIFTEAYYTTFFFAIFMVMLGSLAVNTGAHRLWSHGSYKASTGLRIALMLAQTSVGQCSIYDWVLDHRIHHKHFGTDKDPYNHNRGFFYAQLGSRMQTDRSDYEKIKSEIDMSDIEQDEVVMFQKKYYWFIMPIVAFLLPVNFPVEYWGESILVSAYVVGFFRFCLGLHLSWLVSSAVLIWGLDPKARSSADSNLVFIVTRSHWPHYHYMLPWDYQTGEFGTYGAGCSTAFIRVYAAAGWASELKTLGSDAVKEALTLAVDTGKPLVECLNEVGLEHAKKIPDAHVLEYEKYK</sequence>
<feature type="transmembrane region" description="Helical" evidence="12">
    <location>
        <begin position="200"/>
        <end position="226"/>
    </location>
</feature>
<evidence type="ECO:0000256" key="1">
    <source>
        <dbReference type="ARBA" id="ARBA00004141"/>
    </source>
</evidence>
<name>A0A6G1SEQ5_9ACAR</name>
<keyword evidence="9 12" id="KW-0472">Membrane</keyword>
<proteinExistence type="inferred from homology"/>
<evidence type="ECO:0000256" key="11">
    <source>
        <dbReference type="RuleBase" id="RU000581"/>
    </source>
</evidence>
<dbReference type="PANTHER" id="PTHR11351">
    <property type="entry name" value="ACYL-COA DESATURASE"/>
    <property type="match status" value="1"/>
</dbReference>
<dbReference type="GO" id="GO:0005789">
    <property type="term" value="C:endoplasmic reticulum membrane"/>
    <property type="evidence" value="ECO:0007669"/>
    <property type="project" value="TreeGrafter"/>
</dbReference>
<keyword evidence="6 12" id="KW-1133">Transmembrane helix</keyword>
<comment type="similarity">
    <text evidence="2 11">Belongs to the fatty acid desaturase type 1 family.</text>
</comment>
<dbReference type="GO" id="GO:0006636">
    <property type="term" value="P:unsaturated fatty acid biosynthetic process"/>
    <property type="evidence" value="ECO:0007669"/>
    <property type="project" value="TreeGrafter"/>
</dbReference>
<keyword evidence="10 11" id="KW-0275">Fatty acid biosynthesis</keyword>
<dbReference type="GO" id="GO:0004768">
    <property type="term" value="F:stearoyl-CoA 9-desaturase activity"/>
    <property type="evidence" value="ECO:0007669"/>
    <property type="project" value="TreeGrafter"/>
</dbReference>
<keyword evidence="8" id="KW-0443">Lipid metabolism</keyword>
<comment type="subcellular location">
    <subcellularLocation>
        <location evidence="1">Membrane</location>
        <topology evidence="1">Multi-pass membrane protein</topology>
    </subcellularLocation>
</comment>
<organism evidence="13">
    <name type="scientific">Aceria tosichella</name>
    <name type="common">wheat curl mite</name>
    <dbReference type="NCBI Taxonomy" id="561515"/>
    <lineage>
        <taxon>Eukaryota</taxon>
        <taxon>Metazoa</taxon>
        <taxon>Ecdysozoa</taxon>
        <taxon>Arthropoda</taxon>
        <taxon>Chelicerata</taxon>
        <taxon>Arachnida</taxon>
        <taxon>Acari</taxon>
        <taxon>Acariformes</taxon>
        <taxon>Trombidiformes</taxon>
        <taxon>Prostigmata</taxon>
        <taxon>Eupodina</taxon>
        <taxon>Eriophyoidea</taxon>
        <taxon>Eriophyidae</taxon>
        <taxon>Eriophyinae</taxon>
        <taxon>Aceriini</taxon>
        <taxon>Aceria</taxon>
    </lineage>
</organism>
<evidence type="ECO:0000256" key="3">
    <source>
        <dbReference type="ARBA" id="ARBA00022516"/>
    </source>
</evidence>
<dbReference type="PANTHER" id="PTHR11351:SF26">
    <property type="entry name" value="FATTY ACID DESATURASE DOMAIN-CONTAINING PROTEIN"/>
    <property type="match status" value="1"/>
</dbReference>
<dbReference type="GO" id="GO:0005506">
    <property type="term" value="F:iron ion binding"/>
    <property type="evidence" value="ECO:0007669"/>
    <property type="project" value="TreeGrafter"/>
</dbReference>
<dbReference type="EMBL" id="GGYP01003629">
    <property type="protein sequence ID" value="MDE48400.1"/>
    <property type="molecule type" value="Transcribed_RNA"/>
</dbReference>
<accession>A0A6G1SEQ5</accession>
<evidence type="ECO:0000256" key="2">
    <source>
        <dbReference type="ARBA" id="ARBA00009295"/>
    </source>
</evidence>
<comment type="domain">
    <text evidence="11">The histidine box domains are involved in binding the catalytic metal ions.</text>
</comment>
<feature type="transmembrane region" description="Helical" evidence="12">
    <location>
        <begin position="170"/>
        <end position="188"/>
    </location>
</feature>
<dbReference type="PRINTS" id="PR00075">
    <property type="entry name" value="FACDDSATRASE"/>
</dbReference>
<dbReference type="InterPro" id="IPR015876">
    <property type="entry name" value="Acyl-CoA_DS"/>
</dbReference>
<feature type="transmembrane region" description="Helical" evidence="12">
    <location>
        <begin position="53"/>
        <end position="72"/>
    </location>
</feature>
<comment type="cofactor">
    <cofactor evidence="11">
        <name>Fe(2+)</name>
        <dbReference type="ChEBI" id="CHEBI:29033"/>
    </cofactor>
</comment>
<feature type="transmembrane region" description="Helical" evidence="12">
    <location>
        <begin position="28"/>
        <end position="47"/>
    </location>
</feature>
<reference evidence="13" key="1">
    <citation type="submission" date="2018-10" db="EMBL/GenBank/DDBJ databases">
        <title>Transcriptome assembly of Aceria tosichella (Wheat curl mite) Type 2.</title>
        <authorList>
            <person name="Scully E.D."/>
            <person name="Geib S.M."/>
            <person name="Palmer N.A."/>
            <person name="Gupta A.K."/>
            <person name="Sarath G."/>
            <person name="Tatineni S."/>
        </authorList>
    </citation>
    <scope>NUCLEOTIDE SEQUENCE</scope>
    <source>
        <strain evidence="13">LincolnNE</strain>
    </source>
</reference>
<evidence type="ECO:0000256" key="12">
    <source>
        <dbReference type="SAM" id="Phobius"/>
    </source>
</evidence>
<evidence type="ECO:0000313" key="13">
    <source>
        <dbReference type="EMBL" id="MDE48400.1"/>
    </source>
</evidence>
<keyword evidence="4 11" id="KW-0812">Transmembrane</keyword>
<evidence type="ECO:0000256" key="7">
    <source>
        <dbReference type="ARBA" id="ARBA00023002"/>
    </source>
</evidence>
<keyword evidence="5" id="KW-0276">Fatty acid metabolism</keyword>
<gene>
    <name evidence="13" type="primary">D11DS_0</name>
    <name evidence="13" type="ORF">g.6447</name>
</gene>
<evidence type="ECO:0000256" key="6">
    <source>
        <dbReference type="ARBA" id="ARBA00022989"/>
    </source>
</evidence>
<evidence type="ECO:0000256" key="9">
    <source>
        <dbReference type="ARBA" id="ARBA00023136"/>
    </source>
</evidence>
<keyword evidence="7 11" id="KW-0560">Oxidoreductase</keyword>
<evidence type="ECO:0000256" key="8">
    <source>
        <dbReference type="ARBA" id="ARBA00023098"/>
    </source>
</evidence>
<dbReference type="AlphaFoldDB" id="A0A6G1SEQ5"/>
<evidence type="ECO:0000256" key="5">
    <source>
        <dbReference type="ARBA" id="ARBA00022832"/>
    </source>
</evidence>